<dbReference type="AlphaFoldDB" id="A0A1B9XZQ5"/>
<feature type="coiled-coil region" evidence="1">
    <location>
        <begin position="10"/>
        <end position="55"/>
    </location>
</feature>
<organism evidence="2 3">
    <name type="scientific">Tenacibaculum soleae</name>
    <dbReference type="NCBI Taxonomy" id="447689"/>
    <lineage>
        <taxon>Bacteria</taxon>
        <taxon>Pseudomonadati</taxon>
        <taxon>Bacteroidota</taxon>
        <taxon>Flavobacteriia</taxon>
        <taxon>Flavobacteriales</taxon>
        <taxon>Flavobacteriaceae</taxon>
        <taxon>Tenacibaculum</taxon>
    </lineage>
</organism>
<dbReference type="EMBL" id="MAKX01000002">
    <property type="protein sequence ID" value="OCK43023.1"/>
    <property type="molecule type" value="Genomic_DNA"/>
</dbReference>
<proteinExistence type="predicted"/>
<keyword evidence="1" id="KW-0175">Coiled coil</keyword>
<accession>A0A1B9XZQ5</accession>
<evidence type="ECO:0000313" key="3">
    <source>
        <dbReference type="Proteomes" id="UP000093186"/>
    </source>
</evidence>
<comment type="caution">
    <text evidence="2">The sequence shown here is derived from an EMBL/GenBank/DDBJ whole genome shotgun (WGS) entry which is preliminary data.</text>
</comment>
<dbReference type="Proteomes" id="UP000093186">
    <property type="component" value="Unassembled WGS sequence"/>
</dbReference>
<name>A0A1B9XZQ5_9FLAO</name>
<dbReference type="Pfam" id="PF09357">
    <property type="entry name" value="RteC"/>
    <property type="match status" value="1"/>
</dbReference>
<evidence type="ECO:0000256" key="1">
    <source>
        <dbReference type="SAM" id="Coils"/>
    </source>
</evidence>
<gene>
    <name evidence="2" type="ORF">BA195_09020</name>
</gene>
<keyword evidence="3" id="KW-1185">Reference proteome</keyword>
<reference evidence="2 3" key="1">
    <citation type="submission" date="2016-06" db="EMBL/GenBank/DDBJ databases">
        <title>Draft Genome Sequence of Tenacibaculum soleae UCD-KL19.</title>
        <authorList>
            <person name="Eisen J.A."/>
            <person name="Coil D.A."/>
            <person name="Lujan K.M."/>
        </authorList>
    </citation>
    <scope>NUCLEOTIDE SEQUENCE [LARGE SCALE GENOMIC DNA]</scope>
    <source>
        <strain evidence="2 3">UCD-KL19</strain>
    </source>
</reference>
<evidence type="ECO:0000313" key="2">
    <source>
        <dbReference type="EMBL" id="OCK43023.1"/>
    </source>
</evidence>
<dbReference type="STRING" id="447689.BA195_09020"/>
<dbReference type="InterPro" id="IPR018534">
    <property type="entry name" value="Tet_reg_excision_RteC"/>
</dbReference>
<evidence type="ECO:0008006" key="4">
    <source>
        <dbReference type="Google" id="ProtNLM"/>
    </source>
</evidence>
<protein>
    <recommendedName>
        <fullName evidence="4">Tetracycline regulation of excision, RteC</fullName>
    </recommendedName>
</protein>
<sequence>MYYPHNYCKLKKIERIVKKLDSNLDFLEKEIEGVLERSEEGIKVTQRALEQIRELLLKRKSTSTSDEIYFFKNIKPQVFSKLIYYVKLFSIESKRPRSSNKSQVKYFNKHIDRLQNYFNDNLEFYHYYRRGATFLDNEYFIRGKANIRLFPDSLSFFADDKFSTSHDSTVATILAYDMLIIYLKTEIDKLENNNSMEANYNAFQKQSKLFWTGNKTDLIELIYALHSSGVINSGTADIKEVALICEQMFNVSLGDYYRTFLEIRSRKINQTKFIDKLKESLVDKMLESDE</sequence>